<gene>
    <name evidence="4" type="ORF">M7I_4450</name>
</gene>
<feature type="region of interest" description="Disordered" evidence="1">
    <location>
        <begin position="147"/>
        <end position="228"/>
    </location>
</feature>
<evidence type="ECO:0000256" key="1">
    <source>
        <dbReference type="SAM" id="MobiDB-lite"/>
    </source>
</evidence>
<evidence type="ECO:0000259" key="3">
    <source>
        <dbReference type="Pfam" id="PF22799"/>
    </source>
</evidence>
<feature type="compositionally biased region" description="Low complexity" evidence="1">
    <location>
        <begin position="183"/>
        <end position="192"/>
    </location>
</feature>
<dbReference type="InterPro" id="IPR018620">
    <property type="entry name" value="Ubiquitin3-bd_protein_But2_C"/>
</dbReference>
<protein>
    <submittedName>
        <fullName evidence="4">Putative Uncharacterized but2-like protein C27D7.11c</fullName>
    </submittedName>
</protein>
<evidence type="ECO:0000313" key="5">
    <source>
        <dbReference type="Proteomes" id="UP000005446"/>
    </source>
</evidence>
<dbReference type="Pfam" id="PF09792">
    <property type="entry name" value="But2"/>
    <property type="match status" value="1"/>
</dbReference>
<feature type="compositionally biased region" description="Low complexity" evidence="1">
    <location>
        <begin position="206"/>
        <end position="228"/>
    </location>
</feature>
<feature type="domain" description="Cell wall mannoprotein PIR1-like C-terminal" evidence="3">
    <location>
        <begin position="68"/>
        <end position="136"/>
    </location>
</feature>
<dbReference type="EMBL" id="AGUE01000109">
    <property type="protein sequence ID" value="EHK99671.1"/>
    <property type="molecule type" value="Genomic_DNA"/>
</dbReference>
<feature type="compositionally biased region" description="Low complexity" evidence="1">
    <location>
        <begin position="329"/>
        <end position="369"/>
    </location>
</feature>
<dbReference type="Proteomes" id="UP000005446">
    <property type="component" value="Unassembled WGS sequence"/>
</dbReference>
<feature type="region of interest" description="Disordered" evidence="1">
    <location>
        <begin position="315"/>
        <end position="369"/>
    </location>
</feature>
<feature type="domain" description="Ubiquitin 3 binding protein But2 C-terminal" evidence="2">
    <location>
        <begin position="378"/>
        <end position="516"/>
    </location>
</feature>
<feature type="compositionally biased region" description="Polar residues" evidence="1">
    <location>
        <begin position="316"/>
        <end position="325"/>
    </location>
</feature>
<dbReference type="PANTHER" id="PTHR39613:SF1">
    <property type="entry name" value="ANCHORED CELL WALL PROTEIN, PUTATIVE (AFU_ORTHOLOGUE AFUA_4G08960)-RELATED"/>
    <property type="match status" value="1"/>
</dbReference>
<name>H0EP79_GLAL7</name>
<dbReference type="HOGENOM" id="CLU_033570_0_0_1"/>
<comment type="caution">
    <text evidence="4">The sequence shown here is derived from an EMBL/GenBank/DDBJ whole genome shotgun (WGS) entry which is preliminary data.</text>
</comment>
<sequence length="526" mass="53537">MKYTLATLAFGIGASARVLQRDDCSFTLTASGGLTGNVGQLDDGQNRIGGNPPTSQATYSINNGQITSAGKGCILTPPTTQFQCDAGATPTGGFSIGSNGALSHDGSTTFYACPATDSEYNIYTTPVENQPKCVEVGLTASGCYGNGQPASSKPATSAAPPAQTQTAPPQTQTQTAPAPPPQTETKTAPPETVTDEETKTQTAPPQTVTKEQTETATATAPPQTITQQTTLPAETVQVTQTVQSSCPAPSTVTETSVVVSTVQASCPAPSTVTVTSIETAPAPAPVTETAPVAVPVPTTQTQVISSIATATAPVVTETQTTQAGQPSVPATQPAGQPSAPATQPQPTQGQATSPAAPAGTAPAASPSSCPANLNGNYQYPHLIVPVDSASPDKAAGTQYNGKVTSTISSIFNFDIPASYTGTCSLVFLFPEQKDLETSSFTFSGNGVVDFKQLTTVASQSTTFANQGESKDLGTQTVTPGTSTVVSTFPCPAGQAVSYEISAVSGTDLEFFQDYNPSPIGLDIMKL</sequence>
<proteinExistence type="predicted"/>
<dbReference type="AlphaFoldDB" id="H0EP79"/>
<dbReference type="OrthoDB" id="4657524at2759"/>
<organism evidence="4 5">
    <name type="scientific">Glarea lozoyensis (strain ATCC 74030 / MF5533)</name>
    <dbReference type="NCBI Taxonomy" id="1104152"/>
    <lineage>
        <taxon>Eukaryota</taxon>
        <taxon>Fungi</taxon>
        <taxon>Dikarya</taxon>
        <taxon>Ascomycota</taxon>
        <taxon>Pezizomycotina</taxon>
        <taxon>Leotiomycetes</taxon>
        <taxon>Helotiales</taxon>
        <taxon>Helotiaceae</taxon>
        <taxon>Glarea</taxon>
    </lineage>
</organism>
<keyword evidence="5" id="KW-1185">Reference proteome</keyword>
<dbReference type="InterPro" id="IPR054508">
    <property type="entry name" value="PIR1-like_C"/>
</dbReference>
<evidence type="ECO:0000313" key="4">
    <source>
        <dbReference type="EMBL" id="EHK99671.1"/>
    </source>
</evidence>
<accession>H0EP79</accession>
<dbReference type="Pfam" id="PF22799">
    <property type="entry name" value="PIR1-like_C"/>
    <property type="match status" value="1"/>
</dbReference>
<reference evidence="4 5" key="1">
    <citation type="journal article" date="2012" name="Eukaryot. Cell">
        <title>Genome sequence of the fungus Glarea lozoyensis: the first genome sequence of a species from the Helotiaceae family.</title>
        <authorList>
            <person name="Youssar L."/>
            <person name="Gruening B.A."/>
            <person name="Erxleben A."/>
            <person name="Guenther S."/>
            <person name="Huettel W."/>
        </authorList>
    </citation>
    <scope>NUCLEOTIDE SEQUENCE [LARGE SCALE GENOMIC DNA]</scope>
    <source>
        <strain evidence="5">ATCC 74030 / MF5533</strain>
    </source>
</reference>
<dbReference type="PANTHER" id="PTHR39613">
    <property type="entry name" value="ANCHORED CELL WALL PROTEIN, PUTATIVE (AFU_ORTHOLOGUE AFUA_4G08960)-RELATED"/>
    <property type="match status" value="1"/>
</dbReference>
<evidence type="ECO:0000259" key="2">
    <source>
        <dbReference type="Pfam" id="PF09792"/>
    </source>
</evidence>
<dbReference type="InParanoid" id="H0EP79"/>
<feature type="compositionally biased region" description="Low complexity" evidence="1">
    <location>
        <begin position="148"/>
        <end position="176"/>
    </location>
</feature>